<evidence type="ECO:0000256" key="2">
    <source>
        <dbReference type="SAM" id="Phobius"/>
    </source>
</evidence>
<accession>A0ABV6DFJ5</accession>
<keyword evidence="4" id="KW-1185">Reference proteome</keyword>
<dbReference type="SUPFAM" id="SSF103481">
    <property type="entry name" value="Multidrug resistance efflux transporter EmrE"/>
    <property type="match status" value="1"/>
</dbReference>
<dbReference type="EMBL" id="JBHLWN010000016">
    <property type="protein sequence ID" value="MFC0211424.1"/>
    <property type="molecule type" value="Genomic_DNA"/>
</dbReference>
<keyword evidence="2" id="KW-0812">Transmembrane</keyword>
<keyword evidence="2" id="KW-1133">Transmembrane helix</keyword>
<comment type="caution">
    <text evidence="3">The sequence shown here is derived from an EMBL/GenBank/DDBJ whole genome shotgun (WGS) entry which is preliminary data.</text>
</comment>
<reference evidence="3 4" key="1">
    <citation type="submission" date="2024-09" db="EMBL/GenBank/DDBJ databases">
        <authorList>
            <person name="Sun Q."/>
            <person name="Mori K."/>
        </authorList>
    </citation>
    <scope>NUCLEOTIDE SEQUENCE [LARGE SCALE GENOMIC DNA]</scope>
    <source>
        <strain evidence="3 4">CCM 7759</strain>
    </source>
</reference>
<feature type="transmembrane region" description="Helical" evidence="2">
    <location>
        <begin position="15"/>
        <end position="33"/>
    </location>
</feature>
<evidence type="ECO:0000313" key="3">
    <source>
        <dbReference type="EMBL" id="MFC0211424.1"/>
    </source>
</evidence>
<keyword evidence="2" id="KW-0472">Membrane</keyword>
<feature type="transmembrane region" description="Helical" evidence="2">
    <location>
        <begin position="39"/>
        <end position="56"/>
    </location>
</feature>
<protein>
    <recommendedName>
        <fullName evidence="5">EamA domain-containing protein</fullName>
    </recommendedName>
</protein>
<evidence type="ECO:0000313" key="4">
    <source>
        <dbReference type="Proteomes" id="UP001589776"/>
    </source>
</evidence>
<sequence>MPDLLYCFKVGRVSVYNFLVPVFGTALSSIYLGDTIWEIKNIIALVLVSFGIWLVNKEVSAHLHKEAVPK</sequence>
<proteinExistence type="predicted"/>
<dbReference type="Proteomes" id="UP001589776">
    <property type="component" value="Unassembled WGS sequence"/>
</dbReference>
<organism evidence="3 4">
    <name type="scientific">Paenibacillus chartarius</name>
    <dbReference type="NCBI Taxonomy" id="747481"/>
    <lineage>
        <taxon>Bacteria</taxon>
        <taxon>Bacillati</taxon>
        <taxon>Bacillota</taxon>
        <taxon>Bacilli</taxon>
        <taxon>Bacillales</taxon>
        <taxon>Paenibacillaceae</taxon>
        <taxon>Paenibacillus</taxon>
    </lineage>
</organism>
<evidence type="ECO:0000256" key="1">
    <source>
        <dbReference type="ARBA" id="ARBA00004127"/>
    </source>
</evidence>
<dbReference type="InterPro" id="IPR037185">
    <property type="entry name" value="EmrE-like"/>
</dbReference>
<gene>
    <name evidence="3" type="ORF">ACFFK0_02995</name>
</gene>
<comment type="subcellular location">
    <subcellularLocation>
        <location evidence="1">Endomembrane system</location>
        <topology evidence="1">Multi-pass membrane protein</topology>
    </subcellularLocation>
</comment>
<evidence type="ECO:0008006" key="5">
    <source>
        <dbReference type="Google" id="ProtNLM"/>
    </source>
</evidence>
<dbReference type="RefSeq" id="WP_377468407.1">
    <property type="nucleotide sequence ID" value="NZ_JBHLWN010000016.1"/>
</dbReference>
<name>A0ABV6DFJ5_9BACL</name>